<dbReference type="EMBL" id="JACXVP010000012">
    <property type="protein sequence ID" value="KAG5569449.1"/>
    <property type="molecule type" value="Genomic_DNA"/>
</dbReference>
<evidence type="ECO:0000313" key="3">
    <source>
        <dbReference type="EMBL" id="KAG5569449.1"/>
    </source>
</evidence>
<sequence length="436" mass="49338">MGFPRDRVKFNVGGKIFETKATTLAVAGKNSFFRAMFDENWNLQSDAAITEHFIDRNPDYFGVLLDLLRTGELYIPPKIDKKFLYREAEYYGILDHVRSAECDTFDGNRLRLAKSITGLSAGDGKFTPAIRADPNGWCCVSQGNVVHVYNWMLEEHPTINLDYRKVNDVCWVDSENIVVSSDEKIANGGMGLFRASTGELRYKFQATDEMNDYTTGILSCSSDYKLFSSCKSTSNGHEIGGWDQVTGKQIDFLPYYTYGNASRLQGTNCLMAISFHPRDGNCCISLLDFRKNTMVMSWSDVRDRVNKLCITDQTEFRDVIAIEESYSICVVDKNERSTTDASVEWKETTRDNTNSSFFGGNNNCYPKLAFHEGQLFSSMKDRISVYCGSDWVLTSEVRQSHGGWICDFSIGGDRLFALHGDEDIFDVWETPCPPIK</sequence>
<evidence type="ECO:0000256" key="1">
    <source>
        <dbReference type="ARBA" id="ARBA00004906"/>
    </source>
</evidence>
<dbReference type="Pfam" id="PF02214">
    <property type="entry name" value="BTB_2"/>
    <property type="match status" value="1"/>
</dbReference>
<evidence type="ECO:0000313" key="4">
    <source>
        <dbReference type="Proteomes" id="UP000824120"/>
    </source>
</evidence>
<protein>
    <recommendedName>
        <fullName evidence="2">BTB domain-containing protein</fullName>
    </recommendedName>
</protein>
<dbReference type="PANTHER" id="PTHR14499">
    <property type="entry name" value="POTASSIUM CHANNEL TETRAMERIZATION DOMAIN-CONTAINING"/>
    <property type="match status" value="1"/>
</dbReference>
<dbReference type="InterPro" id="IPR011333">
    <property type="entry name" value="SKP1/BTB/POZ_sf"/>
</dbReference>
<keyword evidence="4" id="KW-1185">Reference proteome</keyword>
<dbReference type="InterPro" id="IPR011047">
    <property type="entry name" value="Quinoprotein_ADH-like_sf"/>
</dbReference>
<dbReference type="PANTHER" id="PTHR14499:SF118">
    <property type="entry name" value="POTASSIUM CHANNEL TETRAMERISATION-TYPE BTB DOMAIN-CONTAINING PROTEIN"/>
    <property type="match status" value="1"/>
</dbReference>
<dbReference type="Pfam" id="PF25279">
    <property type="entry name" value="Beta_prop_At2g24240"/>
    <property type="match status" value="1"/>
</dbReference>
<reference evidence="3 4" key="1">
    <citation type="submission" date="2020-09" db="EMBL/GenBank/DDBJ databases">
        <title>De no assembly of potato wild relative species, Solanum commersonii.</title>
        <authorList>
            <person name="Cho K."/>
        </authorList>
    </citation>
    <scope>NUCLEOTIDE SEQUENCE [LARGE SCALE GENOMIC DNA]</scope>
    <source>
        <strain evidence="3">LZ3.2</strain>
        <tissue evidence="3">Leaf</tissue>
    </source>
</reference>
<accession>A0A9J5W208</accession>
<dbReference type="GO" id="GO:0051260">
    <property type="term" value="P:protein homooligomerization"/>
    <property type="evidence" value="ECO:0007669"/>
    <property type="project" value="InterPro"/>
</dbReference>
<dbReference type="Gene3D" id="3.30.710.10">
    <property type="entry name" value="Potassium Channel Kv1.1, Chain A"/>
    <property type="match status" value="1"/>
</dbReference>
<dbReference type="InterPro" id="IPR003131">
    <property type="entry name" value="T1-type_BTB"/>
</dbReference>
<dbReference type="CDD" id="cd18316">
    <property type="entry name" value="BTB_POZ_KCTD-like"/>
    <property type="match status" value="1"/>
</dbReference>
<dbReference type="SUPFAM" id="SSF50998">
    <property type="entry name" value="Quinoprotein alcohol dehydrogenase-like"/>
    <property type="match status" value="1"/>
</dbReference>
<dbReference type="OrthoDB" id="1279476at2759"/>
<dbReference type="SMART" id="SM00225">
    <property type="entry name" value="BTB"/>
    <property type="match status" value="1"/>
</dbReference>
<dbReference type="InterPro" id="IPR000210">
    <property type="entry name" value="BTB/POZ_dom"/>
</dbReference>
<dbReference type="PROSITE" id="PS50097">
    <property type="entry name" value="BTB"/>
    <property type="match status" value="1"/>
</dbReference>
<comment type="caution">
    <text evidence="3">The sequence shown here is derived from an EMBL/GenBank/DDBJ whole genome shotgun (WGS) entry which is preliminary data.</text>
</comment>
<name>A0A9J5W208_SOLCO</name>
<organism evidence="3 4">
    <name type="scientific">Solanum commersonii</name>
    <name type="common">Commerson's wild potato</name>
    <name type="synonym">Commerson's nightshade</name>
    <dbReference type="NCBI Taxonomy" id="4109"/>
    <lineage>
        <taxon>Eukaryota</taxon>
        <taxon>Viridiplantae</taxon>
        <taxon>Streptophyta</taxon>
        <taxon>Embryophyta</taxon>
        <taxon>Tracheophyta</taxon>
        <taxon>Spermatophyta</taxon>
        <taxon>Magnoliopsida</taxon>
        <taxon>eudicotyledons</taxon>
        <taxon>Gunneridae</taxon>
        <taxon>Pentapetalae</taxon>
        <taxon>asterids</taxon>
        <taxon>lamiids</taxon>
        <taxon>Solanales</taxon>
        <taxon>Solanaceae</taxon>
        <taxon>Solanoideae</taxon>
        <taxon>Solaneae</taxon>
        <taxon>Solanum</taxon>
    </lineage>
</organism>
<dbReference type="InterPro" id="IPR057441">
    <property type="entry name" value="Beta_prop_At2g24240"/>
</dbReference>
<dbReference type="Proteomes" id="UP000824120">
    <property type="component" value="Chromosome 12"/>
</dbReference>
<comment type="pathway">
    <text evidence="1">Protein modification; protein ubiquitination.</text>
</comment>
<feature type="domain" description="BTB" evidence="2">
    <location>
        <begin position="6"/>
        <end position="77"/>
    </location>
</feature>
<dbReference type="SUPFAM" id="SSF54695">
    <property type="entry name" value="POZ domain"/>
    <property type="match status" value="1"/>
</dbReference>
<dbReference type="AlphaFoldDB" id="A0A9J5W208"/>
<proteinExistence type="predicted"/>
<gene>
    <name evidence="3" type="ORF">H5410_059215</name>
</gene>
<evidence type="ECO:0000259" key="2">
    <source>
        <dbReference type="PROSITE" id="PS50097"/>
    </source>
</evidence>